<feature type="transmembrane region" description="Helical" evidence="8">
    <location>
        <begin position="383"/>
        <end position="406"/>
    </location>
</feature>
<feature type="transmembrane region" description="Helical" evidence="8">
    <location>
        <begin position="167"/>
        <end position="195"/>
    </location>
</feature>
<evidence type="ECO:0000256" key="4">
    <source>
        <dbReference type="ARBA" id="ARBA00022692"/>
    </source>
</evidence>
<comment type="caution">
    <text evidence="10">The sequence shown here is derived from an EMBL/GenBank/DDBJ whole genome shotgun (WGS) entry which is preliminary data.</text>
</comment>
<protein>
    <submittedName>
        <fullName evidence="10">MFS transporter</fullName>
    </submittedName>
</protein>
<keyword evidence="6 8" id="KW-1133">Transmembrane helix</keyword>
<dbReference type="InterPro" id="IPR036259">
    <property type="entry name" value="MFS_trans_sf"/>
</dbReference>
<feature type="domain" description="Major facilitator superfamily (MFS) profile" evidence="9">
    <location>
        <begin position="29"/>
        <end position="439"/>
    </location>
</feature>
<comment type="subcellular location">
    <subcellularLocation>
        <location evidence="1">Cell membrane</location>
        <topology evidence="1">Multi-pass membrane protein</topology>
    </subcellularLocation>
</comment>
<dbReference type="Pfam" id="PF07690">
    <property type="entry name" value="MFS_1"/>
    <property type="match status" value="1"/>
</dbReference>
<keyword evidence="2" id="KW-0813">Transport</keyword>
<evidence type="ECO:0000256" key="6">
    <source>
        <dbReference type="ARBA" id="ARBA00022989"/>
    </source>
</evidence>
<evidence type="ECO:0000313" key="10">
    <source>
        <dbReference type="EMBL" id="PEH39044.1"/>
    </source>
</evidence>
<proteinExistence type="predicted"/>
<feature type="transmembrane region" description="Helical" evidence="8">
    <location>
        <begin position="201"/>
        <end position="220"/>
    </location>
</feature>
<dbReference type="InterPro" id="IPR011701">
    <property type="entry name" value="MFS"/>
</dbReference>
<keyword evidence="4 8" id="KW-0812">Transmembrane</keyword>
<evidence type="ECO:0000313" key="11">
    <source>
        <dbReference type="Proteomes" id="UP000220629"/>
    </source>
</evidence>
<feature type="transmembrane region" description="Helical" evidence="8">
    <location>
        <begin position="258"/>
        <end position="279"/>
    </location>
</feature>
<gene>
    <name evidence="10" type="ORF">CRM94_32530</name>
</gene>
<feature type="transmembrane region" description="Helical" evidence="8">
    <location>
        <begin position="412"/>
        <end position="431"/>
    </location>
</feature>
<dbReference type="GO" id="GO:0005886">
    <property type="term" value="C:plasma membrane"/>
    <property type="evidence" value="ECO:0007669"/>
    <property type="project" value="UniProtKB-SubCell"/>
</dbReference>
<feature type="transmembrane region" description="Helical" evidence="8">
    <location>
        <begin position="291"/>
        <end position="309"/>
    </location>
</feature>
<evidence type="ECO:0000259" key="9">
    <source>
        <dbReference type="PROSITE" id="PS50850"/>
    </source>
</evidence>
<dbReference type="Gene3D" id="1.20.1250.20">
    <property type="entry name" value="MFS general substrate transporter like domains"/>
    <property type="match status" value="2"/>
</dbReference>
<dbReference type="AlphaFoldDB" id="A0A2A7S5Q7"/>
<feature type="transmembrane region" description="Helical" evidence="8">
    <location>
        <begin position="101"/>
        <end position="119"/>
    </location>
</feature>
<feature type="transmembrane region" description="Helical" evidence="8">
    <location>
        <begin position="131"/>
        <end position="155"/>
    </location>
</feature>
<accession>A0A2A7S5Q7</accession>
<evidence type="ECO:0000256" key="8">
    <source>
        <dbReference type="SAM" id="Phobius"/>
    </source>
</evidence>
<keyword evidence="7 8" id="KW-0472">Membrane</keyword>
<dbReference type="PROSITE" id="PS50850">
    <property type="entry name" value="MFS"/>
    <property type="match status" value="1"/>
</dbReference>
<evidence type="ECO:0000256" key="7">
    <source>
        <dbReference type="ARBA" id="ARBA00023136"/>
    </source>
</evidence>
<dbReference type="Proteomes" id="UP000220629">
    <property type="component" value="Unassembled WGS sequence"/>
</dbReference>
<evidence type="ECO:0000256" key="1">
    <source>
        <dbReference type="ARBA" id="ARBA00004651"/>
    </source>
</evidence>
<dbReference type="InterPro" id="IPR020846">
    <property type="entry name" value="MFS_dom"/>
</dbReference>
<evidence type="ECO:0000256" key="5">
    <source>
        <dbReference type="ARBA" id="ARBA00022847"/>
    </source>
</evidence>
<dbReference type="PANTHER" id="PTHR43528">
    <property type="entry name" value="ALPHA-KETOGLUTARATE PERMEASE"/>
    <property type="match status" value="1"/>
</dbReference>
<evidence type="ECO:0000256" key="2">
    <source>
        <dbReference type="ARBA" id="ARBA00022448"/>
    </source>
</evidence>
<dbReference type="EMBL" id="PDDY01000004">
    <property type="protein sequence ID" value="PEH39044.1"/>
    <property type="molecule type" value="Genomic_DNA"/>
</dbReference>
<keyword evidence="5" id="KW-0769">Symport</keyword>
<dbReference type="SUPFAM" id="SSF103473">
    <property type="entry name" value="MFS general substrate transporter"/>
    <property type="match status" value="1"/>
</dbReference>
<dbReference type="PANTHER" id="PTHR43528:SF1">
    <property type="entry name" value="ALPHA-KETOGLUTARATE PERMEASE"/>
    <property type="match status" value="1"/>
</dbReference>
<organism evidence="10 11">
    <name type="scientific">Burkholderia gladioli</name>
    <name type="common">Pseudomonas marginata</name>
    <name type="synonym">Phytomonas marginata</name>
    <dbReference type="NCBI Taxonomy" id="28095"/>
    <lineage>
        <taxon>Bacteria</taxon>
        <taxon>Pseudomonadati</taxon>
        <taxon>Pseudomonadota</taxon>
        <taxon>Betaproteobacteria</taxon>
        <taxon>Burkholderiales</taxon>
        <taxon>Burkholderiaceae</taxon>
        <taxon>Burkholderia</taxon>
    </lineage>
</organism>
<feature type="transmembrane region" description="Helical" evidence="8">
    <location>
        <begin position="345"/>
        <end position="362"/>
    </location>
</feature>
<keyword evidence="3" id="KW-1003">Cell membrane</keyword>
<feature type="transmembrane region" description="Helical" evidence="8">
    <location>
        <begin position="66"/>
        <end position="89"/>
    </location>
</feature>
<dbReference type="InterPro" id="IPR051084">
    <property type="entry name" value="H+-coupled_symporters"/>
</dbReference>
<reference evidence="11" key="1">
    <citation type="submission" date="2017-09" db="EMBL/GenBank/DDBJ databases">
        <title>FDA dAtabase for Regulatory Grade micrObial Sequences (FDA-ARGOS): Supporting development and validation of Infectious Disease Dx tests.</title>
        <authorList>
            <person name="Minogue T."/>
            <person name="Wolcott M."/>
            <person name="Wasieloski L."/>
            <person name="Aguilar W."/>
            <person name="Moore D."/>
            <person name="Tallon L."/>
            <person name="Sadzewicz L."/>
            <person name="Ott S."/>
            <person name="Zhao X."/>
            <person name="Nagaraj S."/>
            <person name="Vavikolanu K."/>
            <person name="Aluvathingal J."/>
            <person name="Nadendla S."/>
            <person name="Sichtig H."/>
        </authorList>
    </citation>
    <scope>NUCLEOTIDE SEQUENCE [LARGE SCALE GENOMIC DNA]</scope>
    <source>
        <strain evidence="11">FDAARGOS_390</strain>
    </source>
</reference>
<dbReference type="RefSeq" id="WP_098154294.1">
    <property type="nucleotide sequence ID" value="NZ_CADEQB010000016.1"/>
</dbReference>
<dbReference type="GO" id="GO:0015293">
    <property type="term" value="F:symporter activity"/>
    <property type="evidence" value="ECO:0007669"/>
    <property type="project" value="UniProtKB-KW"/>
</dbReference>
<feature type="transmembrane region" description="Helical" evidence="8">
    <location>
        <begin position="321"/>
        <end position="339"/>
    </location>
</feature>
<evidence type="ECO:0000256" key="3">
    <source>
        <dbReference type="ARBA" id="ARBA00022475"/>
    </source>
</evidence>
<sequence length="442" mass="46028">MLNASTAELPAAAADADSTASSRAIARKAALAAAAGTAIEYYEFGVYGYMAALIGPLFFPADHPTAALLSILAIFGSAFLMRPIGGIVLGRLGDRVGRRAVLLVTVLGMGIATAAVGLLPTAATAGVAAPVALLLARLAQGFFSGAEVTGAATYLAESAPRGRRGFYGAFTPVGVAIGGALAATVCGLTTALVGAEQMHAGGWRIPFLAALPLVLLSALIRKRVDESVAFRQSAARHETVKAPLSELFAHHRAALLKVFLISLGQNAGYWVGFIFMNIYLTSYLKYDKASVFTLMAVISLAMAALMPLWGGLSDRIGRRRVLLVGFAGYIALIFPMMVLMNQQSFALAALAMFVVALPMPAVQSVGYPTYAEQFPTRVRYTGMAFSFNFGAMLGGGVTPYLATALIGSTGNLMSPAFLMVGALVIGGLALLRMRETADAALD</sequence>
<name>A0A2A7S5Q7_BURGA</name>